<dbReference type="Proteomes" id="UP001307889">
    <property type="component" value="Chromosome 7"/>
</dbReference>
<protein>
    <submittedName>
        <fullName evidence="1">Uncharacterized protein</fullName>
    </submittedName>
</protein>
<reference evidence="1 2" key="1">
    <citation type="submission" date="2023-09" db="EMBL/GenBank/DDBJ databases">
        <title>Nesidiocoris tenuis whole genome shotgun sequence.</title>
        <authorList>
            <person name="Shibata T."/>
            <person name="Shimoda M."/>
            <person name="Kobayashi T."/>
            <person name="Uehara T."/>
        </authorList>
    </citation>
    <scope>NUCLEOTIDE SEQUENCE [LARGE SCALE GENOMIC DNA]</scope>
    <source>
        <strain evidence="1 2">Japan</strain>
    </source>
</reference>
<evidence type="ECO:0000313" key="2">
    <source>
        <dbReference type="Proteomes" id="UP001307889"/>
    </source>
</evidence>
<name>A0ABN7AVX8_9HEMI</name>
<proteinExistence type="predicted"/>
<keyword evidence="2" id="KW-1185">Reference proteome</keyword>
<evidence type="ECO:0000313" key="1">
    <source>
        <dbReference type="EMBL" id="BES96356.1"/>
    </source>
</evidence>
<dbReference type="EMBL" id="AP028915">
    <property type="protein sequence ID" value="BES96356.1"/>
    <property type="molecule type" value="Genomic_DNA"/>
</dbReference>
<accession>A0ABN7AVX8</accession>
<gene>
    <name evidence="1" type="ORF">NTJ_09167</name>
</gene>
<sequence length="85" mass="9760">MAAKGSYGTFIPHLRPNKFDKTDIVGGSGENGKLERRAAKRRKLRYKARGDYRHSAYHCHLRENLALYGWLTDWVINQVARLGDS</sequence>
<organism evidence="1 2">
    <name type="scientific">Nesidiocoris tenuis</name>
    <dbReference type="NCBI Taxonomy" id="355587"/>
    <lineage>
        <taxon>Eukaryota</taxon>
        <taxon>Metazoa</taxon>
        <taxon>Ecdysozoa</taxon>
        <taxon>Arthropoda</taxon>
        <taxon>Hexapoda</taxon>
        <taxon>Insecta</taxon>
        <taxon>Pterygota</taxon>
        <taxon>Neoptera</taxon>
        <taxon>Paraneoptera</taxon>
        <taxon>Hemiptera</taxon>
        <taxon>Heteroptera</taxon>
        <taxon>Panheteroptera</taxon>
        <taxon>Cimicomorpha</taxon>
        <taxon>Miridae</taxon>
        <taxon>Dicyphina</taxon>
        <taxon>Nesidiocoris</taxon>
    </lineage>
</organism>